<evidence type="ECO:0000259" key="4">
    <source>
        <dbReference type="Pfam" id="PF01571"/>
    </source>
</evidence>
<dbReference type="InterPro" id="IPR006277">
    <property type="entry name" value="Sarcosine_oxidase_asu"/>
</dbReference>
<proteinExistence type="inferred from homology"/>
<dbReference type="NCBIfam" id="TIGR01372">
    <property type="entry name" value="soxA"/>
    <property type="match status" value="1"/>
</dbReference>
<dbReference type="InterPro" id="IPR029043">
    <property type="entry name" value="GcvT/YgfZ_C"/>
</dbReference>
<sequence length="1016" mass="110821">MSQSSSQPNRLAQGGRVDRTRKLTFTFNGKRYTGHPGDTLASALLANGVDVVNRSFKYSRPRGIVAAGAEEPNAVVQLGASEAAQVPNVRATQQALYDGLEARSTNGWPNVQRDLMGSVGKLGGSFMPPGFYYKTFMAPASMWMTYEKYIRKSAGLGRSPVESDPDIYDHLNQHCDVLVIGAGPAGLSAALAAAYSGARVILCDEQETMGGSLLDSRETLDDAEATRWADAVIDELASLDNVTLLARTTANGYHDHNFVTLHERRTEHLADVAPRVDGRRQSRSRLHRVRAAQVVLATGAHERPLVYANNDVPGNLLAGAVSTYIRRYGVAPGQKLVLSTSNDHGYRAALDWHEAGREVVAIADARDNPDGEWVEQARAAGIRIITGSAVIEAKGDKRVSAARVARIDIDGFRVAGKAEELACDTIASSGGYSPVVHLSSHTGTRPVWRDDILGFVPGDVTGLTPAGGAHGVYALDAVLEDGVAAGNRAAEAGGFPAASVNLPRASAHRESPAVALYQVPHEKPTLRAPKQFVDLQNDVTAAGIDVATREGFESIEHVKRYTAMGFGTDQGKLGNINGMAIAARCLGQTIPETGTTVFRPNYTPVTFGAIVGRHCRELFDPERYTALHQWHVEHGAEFEDVGQWKRPWYFPRTVNGKKESMHEAVARECLAVRQGVGILDASTLGKIDIQGPDAREFLGRIYTNKWAKLAPGRVRYGLMCKDDGMLMDDGTTSCLGDNHFLMTTTTGGAAGVLEWLEIWHQTEWPELEVYFNSVTDHWATMTVTGPEARQLLAEITDIDLDKEAFKFMDWKEGNVAGVPARVFRISFTGELAFEINVQANYAMHVWKTLFEHGEKYDLTPYGTETMHVLRAEKGLIIVGQDTDGSVTPEDLGMYWAIGYDKPFPWIGKRALSRPDTRRVDRKQLVGLRPHDPGVVLEEGAQIVFDPEQSIPMTMVGHVTSSYYSPVLDSGFALAVVKGGHHRMGETVYLPMVDGKVHAAEIVSTVFYDPKGERQHV</sequence>
<dbReference type="RefSeq" id="WP_224420664.1">
    <property type="nucleotide sequence ID" value="NZ_JAGXFD010000001.1"/>
</dbReference>
<dbReference type="SUPFAM" id="SSF103025">
    <property type="entry name" value="Folate-binding domain"/>
    <property type="match status" value="1"/>
</dbReference>
<dbReference type="Pfam" id="PF13510">
    <property type="entry name" value="Fer2_4"/>
    <property type="match status" value="1"/>
</dbReference>
<evidence type="ECO:0000259" key="6">
    <source>
        <dbReference type="Pfam" id="PF08669"/>
    </source>
</evidence>
<dbReference type="InterPro" id="IPR023753">
    <property type="entry name" value="FAD/NAD-binding_dom"/>
</dbReference>
<dbReference type="InterPro" id="IPR041117">
    <property type="entry name" value="SoxA_A3"/>
</dbReference>
<keyword evidence="3" id="KW-0560">Oxidoreductase</keyword>
<evidence type="ECO:0000313" key="9">
    <source>
        <dbReference type="Proteomes" id="UP001319883"/>
    </source>
</evidence>
<dbReference type="PANTHER" id="PTHR43757">
    <property type="entry name" value="AMINOMETHYLTRANSFERASE"/>
    <property type="match status" value="1"/>
</dbReference>
<reference evidence="8 9" key="1">
    <citation type="submission" date="2021-05" db="EMBL/GenBank/DDBJ databases">
        <title>Petroleum and Energy Research Collection (APPE): ex situ preservation of microbial diversity associated with the oil industry and exploitation of its biotechnological potential.</title>
        <authorList>
            <person name="Paixao C.T.M."/>
            <person name="Gomes M.B."/>
            <person name="Oliveira V.M."/>
        </authorList>
    </citation>
    <scope>NUCLEOTIDE SEQUENCE [LARGE SCALE GENOMIC DNA]</scope>
    <source>
        <strain evidence="8 9">LIT2</strain>
    </source>
</reference>
<dbReference type="Pfam" id="PF07992">
    <property type="entry name" value="Pyr_redox_2"/>
    <property type="match status" value="1"/>
</dbReference>
<comment type="caution">
    <text evidence="8">The sequence shown here is derived from an EMBL/GenBank/DDBJ whole genome shotgun (WGS) entry which is preliminary data.</text>
</comment>
<gene>
    <name evidence="8" type="ORF">KGQ91_07350</name>
</gene>
<dbReference type="PANTHER" id="PTHR43757:SF2">
    <property type="entry name" value="AMINOMETHYLTRANSFERASE, MITOCHONDRIAL"/>
    <property type="match status" value="1"/>
</dbReference>
<keyword evidence="2" id="KW-0808">Transferase</keyword>
<dbReference type="InterPro" id="IPR013977">
    <property type="entry name" value="GcvT_C"/>
</dbReference>
<dbReference type="Gene3D" id="3.50.50.60">
    <property type="entry name" value="FAD/NAD(P)-binding domain"/>
    <property type="match status" value="1"/>
</dbReference>
<dbReference type="Gene3D" id="3.30.1360.120">
    <property type="entry name" value="Probable tRNA modification gtpase trme, domain 1"/>
    <property type="match status" value="1"/>
</dbReference>
<dbReference type="InterPro" id="IPR027266">
    <property type="entry name" value="TrmE/GcvT-like"/>
</dbReference>
<feature type="domain" description="FAD/NAD(P)-binding" evidence="5">
    <location>
        <begin position="176"/>
        <end position="438"/>
    </location>
</feature>
<evidence type="ECO:0000259" key="7">
    <source>
        <dbReference type="Pfam" id="PF17806"/>
    </source>
</evidence>
<dbReference type="EMBL" id="JAGXFD010000001">
    <property type="protein sequence ID" value="MBZ9567496.1"/>
    <property type="molecule type" value="Genomic_DNA"/>
</dbReference>
<feature type="domain" description="GCVT N-terminal" evidence="4">
    <location>
        <begin position="627"/>
        <end position="901"/>
    </location>
</feature>
<dbReference type="Pfam" id="PF17806">
    <property type="entry name" value="SO_alpha_A3"/>
    <property type="match status" value="1"/>
</dbReference>
<feature type="domain" description="Aminomethyltransferase C-terminal" evidence="6">
    <location>
        <begin position="922"/>
        <end position="1008"/>
    </location>
</feature>
<name>A0ABS7WXY2_9GAMM</name>
<dbReference type="InterPro" id="IPR006222">
    <property type="entry name" value="GCVT_N"/>
</dbReference>
<accession>A0ABS7WXY2</accession>
<dbReference type="PRINTS" id="PR00368">
    <property type="entry name" value="FADPNR"/>
</dbReference>
<comment type="similarity">
    <text evidence="1">Belongs to the GcvT family.</text>
</comment>
<dbReference type="SUPFAM" id="SSF101790">
    <property type="entry name" value="Aminomethyltransferase beta-barrel domain"/>
    <property type="match status" value="1"/>
</dbReference>
<dbReference type="Pfam" id="PF08669">
    <property type="entry name" value="GCV_T_C"/>
    <property type="match status" value="1"/>
</dbReference>
<feature type="domain" description="SoxA A3" evidence="7">
    <location>
        <begin position="529"/>
        <end position="610"/>
    </location>
</feature>
<evidence type="ECO:0000256" key="2">
    <source>
        <dbReference type="ARBA" id="ARBA00022576"/>
    </source>
</evidence>
<dbReference type="InterPro" id="IPR036188">
    <property type="entry name" value="FAD/NAD-bd_sf"/>
</dbReference>
<dbReference type="PRINTS" id="PR00469">
    <property type="entry name" value="PNDRDTASEII"/>
</dbReference>
<evidence type="ECO:0000259" key="5">
    <source>
        <dbReference type="Pfam" id="PF07992"/>
    </source>
</evidence>
<evidence type="ECO:0000256" key="3">
    <source>
        <dbReference type="ARBA" id="ARBA00023002"/>
    </source>
</evidence>
<evidence type="ECO:0000313" key="8">
    <source>
        <dbReference type="EMBL" id="MBZ9567496.1"/>
    </source>
</evidence>
<dbReference type="Pfam" id="PF01571">
    <property type="entry name" value="GCV_T"/>
    <property type="match status" value="1"/>
</dbReference>
<dbReference type="InterPro" id="IPR042204">
    <property type="entry name" value="2Fe-2S-bd_N"/>
</dbReference>
<dbReference type="Gene3D" id="3.10.20.440">
    <property type="entry name" value="2Fe-2S iron-sulphur cluster binding domain, sarcosine oxidase, alpha subunit, N-terminal domain"/>
    <property type="match status" value="1"/>
</dbReference>
<dbReference type="PIRSF" id="PIRSF037980">
    <property type="entry name" value="SoxA"/>
    <property type="match status" value="1"/>
</dbReference>
<evidence type="ECO:0000256" key="1">
    <source>
        <dbReference type="ARBA" id="ARBA00008609"/>
    </source>
</evidence>
<keyword evidence="2" id="KW-0032">Aminotransferase</keyword>
<dbReference type="Proteomes" id="UP001319883">
    <property type="component" value="Unassembled WGS sequence"/>
</dbReference>
<dbReference type="SUPFAM" id="SSF51905">
    <property type="entry name" value="FAD/NAD(P)-binding domain"/>
    <property type="match status" value="1"/>
</dbReference>
<keyword evidence="9" id="KW-1185">Reference proteome</keyword>
<organism evidence="8 9">
    <name type="scientific">Modicisalibacter tunisiensis</name>
    <dbReference type="NCBI Taxonomy" id="390637"/>
    <lineage>
        <taxon>Bacteria</taxon>
        <taxon>Pseudomonadati</taxon>
        <taxon>Pseudomonadota</taxon>
        <taxon>Gammaproteobacteria</taxon>
        <taxon>Oceanospirillales</taxon>
        <taxon>Halomonadaceae</taxon>
        <taxon>Modicisalibacter</taxon>
    </lineage>
</organism>
<protein>
    <submittedName>
        <fullName evidence="8">Sarcosine oxidase subunit alpha</fullName>
    </submittedName>
</protein>
<dbReference type="InterPro" id="IPR028896">
    <property type="entry name" value="GcvT/YgfZ/DmdA"/>
</dbReference>